<evidence type="ECO:0000313" key="5">
    <source>
        <dbReference type="Proteomes" id="UP000078550"/>
    </source>
</evidence>
<reference evidence="5 6" key="2">
    <citation type="submission" date="2016-05" db="EMBL/GenBank/DDBJ databases">
        <authorList>
            <person name="Naeem Raeece"/>
        </authorList>
    </citation>
    <scope>NUCLEOTIDE SEQUENCE [LARGE SCALE GENOMIC DNA]</scope>
</reference>
<keyword evidence="6" id="KW-1185">Reference proteome</keyword>
<evidence type="ECO:0000313" key="6">
    <source>
        <dbReference type="Proteomes" id="UP000078555"/>
    </source>
</evidence>
<dbReference type="InterPro" id="IPR020864">
    <property type="entry name" value="MACPF"/>
</dbReference>
<accession>A0A1A8YL02</accession>
<feature type="domain" description="MACPF" evidence="2">
    <location>
        <begin position="39"/>
        <end position="407"/>
    </location>
</feature>
<organism evidence="3 6">
    <name type="scientific">Plasmodium ovale wallikeri</name>
    <dbReference type="NCBI Taxonomy" id="864142"/>
    <lineage>
        <taxon>Eukaryota</taxon>
        <taxon>Sar</taxon>
        <taxon>Alveolata</taxon>
        <taxon>Apicomplexa</taxon>
        <taxon>Aconoidasida</taxon>
        <taxon>Haemosporida</taxon>
        <taxon>Plasmodiidae</taxon>
        <taxon>Plasmodium</taxon>
        <taxon>Plasmodium (Plasmodium)</taxon>
    </lineage>
</organism>
<dbReference type="Proteomes" id="UP000078550">
    <property type="component" value="Unassembled WGS sequence"/>
</dbReference>
<dbReference type="EMBL" id="FLRE01000041">
    <property type="protein sequence ID" value="SBT32752.1"/>
    <property type="molecule type" value="Genomic_DNA"/>
</dbReference>
<evidence type="ECO:0000313" key="4">
    <source>
        <dbReference type="EMBL" id="SBT32752.1"/>
    </source>
</evidence>
<dbReference type="PROSITE" id="PS51412">
    <property type="entry name" value="MACPF_2"/>
    <property type="match status" value="1"/>
</dbReference>
<evidence type="ECO:0000256" key="1">
    <source>
        <dbReference type="SAM" id="MobiDB-lite"/>
    </source>
</evidence>
<proteinExistence type="predicted"/>
<sequence length="673" mass="77164">MQRMTKKLCKMNNLISKSSRIGVCLFIGYAILSSAVRGDTQSEGDSSMPELFSKYIGRGYDILFGYPLPNNELVEDPGFKEVIFDTKSSINVISENVCQKGEYFNFIEDINDVMNLAMDNINVDDLNSDIKPFSASMPYRSYFTDLEIKKKKYIVALNTCLHRYAVHNLRDSTKYINKDFLLDSEKLPIFSDKINQENKCSNVTYLSDTTNEHCTKTVKPWIEFFQKYGTHVVLSAHFGGKSINSLEVTLQKLEEVKIYNYKYPIRNIPYLNVFKSPSLLRDVLNSNKKENNNKVRIPTGGTNGGNDLNVGKREDEGPAQMGSRGDNITKDNFTLDVKGGSEMDEKWNELTYEIWKNSIYSNMLPIYLNLISLSSFMRIEKKESYNKALLYYNHIFGMDRENYYFSQDISNVLSDGRQITGSGKGSLILSCPVGYIKSTGLILIFDKSERVKGSKDSAPRVKIHPCYSKGEYDVSCSYISKRSDLTTFGWLYCVKYNFIKFETVYKTSDNMSNEETLEIKCPEGNILSFGFKMKLDQKHNFDKIQVKPCVVGDDKCMVRKMKQNSDYLLWGFCVPSSFRSTNSLQLTYIYEQDVTTDVRGACSDVYRNKYDNVFLGFSFSFDNKLETVKISPCEQKTKFCLSKASDQSKHARYVGMFLLCRYDGGGVRKFQHH</sequence>
<feature type="region of interest" description="Disordered" evidence="1">
    <location>
        <begin position="290"/>
        <end position="330"/>
    </location>
</feature>
<name>A0A1A8YL02_PLAOA</name>
<reference evidence="3" key="1">
    <citation type="submission" date="2016-05" db="EMBL/GenBank/DDBJ databases">
        <authorList>
            <person name="Lavstsen T."/>
            <person name="Jespersen J.S."/>
        </authorList>
    </citation>
    <scope>NUCLEOTIDE SEQUENCE [LARGE SCALE GENOMIC DNA]</scope>
</reference>
<gene>
    <name evidence="3" type="ORF">POVWA1_011130</name>
    <name evidence="4" type="ORF">POVWA2_011310</name>
</gene>
<dbReference type="EMBL" id="FLRD01000035">
    <property type="protein sequence ID" value="SBT32238.1"/>
    <property type="molecule type" value="Genomic_DNA"/>
</dbReference>
<dbReference type="AlphaFoldDB" id="A0A1A8YL02"/>
<dbReference type="Pfam" id="PF01823">
    <property type="entry name" value="MACPF"/>
    <property type="match status" value="1"/>
</dbReference>
<evidence type="ECO:0000259" key="2">
    <source>
        <dbReference type="PROSITE" id="PS51412"/>
    </source>
</evidence>
<dbReference type="Proteomes" id="UP000078555">
    <property type="component" value="Unassembled WGS sequence"/>
</dbReference>
<evidence type="ECO:0000313" key="3">
    <source>
        <dbReference type="EMBL" id="SBT32238.1"/>
    </source>
</evidence>
<protein>
    <submittedName>
        <fullName evidence="3">Perforin-like protein 4 (PLP4)</fullName>
    </submittedName>
</protein>